<gene>
    <name evidence="3" type="ORF">SAMN04487788_1367</name>
</gene>
<reference evidence="3 4" key="1">
    <citation type="submission" date="2016-10" db="EMBL/GenBank/DDBJ databases">
        <authorList>
            <person name="de Groot N.N."/>
        </authorList>
    </citation>
    <scope>NUCLEOTIDE SEQUENCE [LARGE SCALE GENOMIC DNA]</scope>
    <source>
        <strain evidence="3 4">StLB037</strain>
    </source>
</reference>
<dbReference type="AlphaFoldDB" id="A0A1H0NJ11"/>
<feature type="domain" description="Lantibiotic dehydratase N-terminal" evidence="1">
    <location>
        <begin position="40"/>
        <end position="665"/>
    </location>
</feature>
<protein>
    <submittedName>
        <fullName evidence="3">Thiopeptide-type bacteriocin biosynthesis domain-containing protein</fullName>
    </submittedName>
</protein>
<organism evidence="3 4">
    <name type="scientific">Microbacterium testaceum (strain StLB037)</name>
    <dbReference type="NCBI Taxonomy" id="979556"/>
    <lineage>
        <taxon>Bacteria</taxon>
        <taxon>Bacillati</taxon>
        <taxon>Actinomycetota</taxon>
        <taxon>Actinomycetes</taxon>
        <taxon>Micrococcales</taxon>
        <taxon>Microbacteriaceae</taxon>
        <taxon>Microbacterium</taxon>
    </lineage>
</organism>
<accession>A0A1H0NJ11</accession>
<dbReference type="EMBL" id="FNJN01000003">
    <property type="protein sequence ID" value="SDO92576.1"/>
    <property type="molecule type" value="Genomic_DNA"/>
</dbReference>
<dbReference type="Pfam" id="PF14028">
    <property type="entry name" value="Lant_dehydr_C"/>
    <property type="match status" value="1"/>
</dbReference>
<evidence type="ECO:0000313" key="3">
    <source>
        <dbReference type="EMBL" id="SDO92576.1"/>
    </source>
</evidence>
<dbReference type="Pfam" id="PF04738">
    <property type="entry name" value="Lant_dehydr_N"/>
    <property type="match status" value="1"/>
</dbReference>
<dbReference type="Proteomes" id="UP000186456">
    <property type="component" value="Unassembled WGS sequence"/>
</dbReference>
<proteinExistence type="predicted"/>
<dbReference type="InterPro" id="IPR006827">
    <property type="entry name" value="Lant_deHydtase_N"/>
</dbReference>
<sequence length="1019" mass="112439">MAEPRYLYRSADRFLLRVNRWRSGLATPEPPDTPSKILADPDLDLAVLHAAPGLHAWARRSTKTASPDPAKLLSLQRYYVRAHTRPTPFGLFSAVGAGIFADTTDLAAMVPRSERTRIHIRPDLGLVAAIARETDTGAGSYRANDLIRREADRFILPGVFALGRHEDREARVRVTDAVALLIERARTSPRTLADLESFIGTRYPTVDPARIRRTIQDLVDLGFLIPNAQVRLSHRGSPPVELAPAAAEILQSLTSDVAAADRGRLADALGVGNRTAREHSHDGDAVEMHVGLTGTAGILPRRIGAAIADAATFLTAVAPGAGDGALSNREAMIEYHRLFLERFGFGSAVRLADLLDPVRGLGSVAQAIDATGRTARELTPYEWVLHDLLTSALHDGAAEIRITADVEARLVAAVPTVDTDPPQPSIDVFAQIAEDDTAIEGFRVILNHAPVAEGGTTFGRFAHLLDPDFRAEILGLRRYAVTAPPDTAREVQFSYLPRDARAGNVAVAPTTGDHLLAINAPLGTETTSPMGLDDLWVVADYERLRIWSRSLGEEVHPTQSHLLTAQLAPDIVQVALQIGAVRRRPLGGFSWGPFERSLRLPRVVRGDVVIRSAEWTITVPEHLDPSDALTFRRSLDEWRRTFDVPAHVYDVQDDNRLLLDLDSEFAERHLRSEARRRTVIRLQEALPHPEQHVVTDERGGRYAAEFVVPVRLAQSSRRRGTLRYDAPAASAAVHAPFFVDDTLATRDGWMSFHLYTPARVGDAVLGRLAGAMTADPRLRSSVDRWYFVRYRDQRSHLRLRLRVRPGRENDVRAAVRDLHEELRRRGMSSDVLEMPYRPEYGRYATPEHFDRFETLFCLESAMVAGPATSFGTGDRRVLALGLMALYVRALVPDADEAESFLSRLRSEEIRSSDRGYVRANMPLLTRALAADATLDEDGPLGALAGAAPSLQDAMDDVVASCGLGRSGLDDRAEGILRSVLHMTCNRLLPPDGDEEGRVYDIWWLTARRLRGVDAHARRS</sequence>
<dbReference type="RefSeq" id="WP_074694886.1">
    <property type="nucleotide sequence ID" value="NZ_FNJN01000003.1"/>
</dbReference>
<evidence type="ECO:0000259" key="2">
    <source>
        <dbReference type="Pfam" id="PF14028"/>
    </source>
</evidence>
<dbReference type="InterPro" id="IPR023809">
    <property type="entry name" value="Thiopep_bacteriocin_synth_dom"/>
</dbReference>
<evidence type="ECO:0000313" key="4">
    <source>
        <dbReference type="Proteomes" id="UP000186456"/>
    </source>
</evidence>
<name>A0A1H0NJ11_MICTS</name>
<feature type="domain" description="Thiopeptide-type bacteriocin biosynthesis" evidence="2">
    <location>
        <begin position="749"/>
        <end position="1003"/>
    </location>
</feature>
<evidence type="ECO:0000259" key="1">
    <source>
        <dbReference type="Pfam" id="PF04738"/>
    </source>
</evidence>
<dbReference type="NCBIfam" id="TIGR03891">
    <property type="entry name" value="thiopep_ocin"/>
    <property type="match status" value="1"/>
</dbReference>